<organism evidence="2 3">
    <name type="scientific">Trapa natans</name>
    <name type="common">Water chestnut</name>
    <dbReference type="NCBI Taxonomy" id="22666"/>
    <lineage>
        <taxon>Eukaryota</taxon>
        <taxon>Viridiplantae</taxon>
        <taxon>Streptophyta</taxon>
        <taxon>Embryophyta</taxon>
        <taxon>Tracheophyta</taxon>
        <taxon>Spermatophyta</taxon>
        <taxon>Magnoliopsida</taxon>
        <taxon>eudicotyledons</taxon>
        <taxon>Gunneridae</taxon>
        <taxon>Pentapetalae</taxon>
        <taxon>rosids</taxon>
        <taxon>malvids</taxon>
        <taxon>Myrtales</taxon>
        <taxon>Lythraceae</taxon>
        <taxon>Trapa</taxon>
    </lineage>
</organism>
<keyword evidence="3" id="KW-1185">Reference proteome</keyword>
<protein>
    <submittedName>
        <fullName evidence="2">Uncharacterized protein</fullName>
    </submittedName>
</protein>
<comment type="caution">
    <text evidence="2">The sequence shown here is derived from an EMBL/GenBank/DDBJ whole genome shotgun (WGS) entry which is preliminary data.</text>
</comment>
<evidence type="ECO:0000256" key="1">
    <source>
        <dbReference type="SAM" id="MobiDB-lite"/>
    </source>
</evidence>
<dbReference type="EMBL" id="JAXQNO010000003">
    <property type="protein sequence ID" value="KAK4801102.1"/>
    <property type="molecule type" value="Genomic_DNA"/>
</dbReference>
<name>A0AAN7MA77_TRANT</name>
<evidence type="ECO:0000313" key="2">
    <source>
        <dbReference type="EMBL" id="KAK4801102.1"/>
    </source>
</evidence>
<gene>
    <name evidence="2" type="ORF">SAY86_021589</name>
</gene>
<sequence length="94" mass="10335">MGVTEVAVGVLVAMKHSSRASMSRATPTSINQRGTNRSLGKILGPAPAAVRALWDLKIIWHTQNRQSETQHNMYHGLNFCAIESSNYDAGEMEH</sequence>
<reference evidence="2 3" key="1">
    <citation type="journal article" date="2023" name="Hortic Res">
        <title>Pangenome of water caltrop reveals structural variations and asymmetric subgenome divergence after allopolyploidization.</title>
        <authorList>
            <person name="Zhang X."/>
            <person name="Chen Y."/>
            <person name="Wang L."/>
            <person name="Yuan Y."/>
            <person name="Fang M."/>
            <person name="Shi L."/>
            <person name="Lu R."/>
            <person name="Comes H.P."/>
            <person name="Ma Y."/>
            <person name="Chen Y."/>
            <person name="Huang G."/>
            <person name="Zhou Y."/>
            <person name="Zheng Z."/>
            <person name="Qiu Y."/>
        </authorList>
    </citation>
    <scope>NUCLEOTIDE SEQUENCE [LARGE SCALE GENOMIC DNA]</scope>
    <source>
        <strain evidence="2">F231</strain>
    </source>
</reference>
<proteinExistence type="predicted"/>
<accession>A0AAN7MA77</accession>
<dbReference type="Proteomes" id="UP001346149">
    <property type="component" value="Unassembled WGS sequence"/>
</dbReference>
<dbReference type="AlphaFoldDB" id="A0AAN7MA77"/>
<feature type="compositionally biased region" description="Polar residues" evidence="1">
    <location>
        <begin position="22"/>
        <end position="38"/>
    </location>
</feature>
<feature type="region of interest" description="Disordered" evidence="1">
    <location>
        <begin position="22"/>
        <end position="42"/>
    </location>
</feature>
<evidence type="ECO:0000313" key="3">
    <source>
        <dbReference type="Proteomes" id="UP001346149"/>
    </source>
</evidence>